<dbReference type="InterPro" id="IPR036569">
    <property type="entry name" value="RpiB_LacA_LacB_sf"/>
</dbReference>
<dbReference type="Pfam" id="PF02502">
    <property type="entry name" value="LacAB_rpiB"/>
    <property type="match status" value="1"/>
</dbReference>
<evidence type="ECO:0000256" key="3">
    <source>
        <dbReference type="PIRSR" id="PIRSR005384-1"/>
    </source>
</evidence>
<evidence type="ECO:0000256" key="4">
    <source>
        <dbReference type="PIRSR" id="PIRSR005384-2"/>
    </source>
</evidence>
<comment type="caution">
    <text evidence="5">The sequence shown here is derived from an EMBL/GenBank/DDBJ whole genome shotgun (WGS) entry which is preliminary data.</text>
</comment>
<name>A0A9X1U921_9BRAD</name>
<keyword evidence="7" id="KW-1185">Reference proteome</keyword>
<dbReference type="InterPro" id="IPR003500">
    <property type="entry name" value="RpiB_LacA_LacB"/>
</dbReference>
<evidence type="ECO:0000313" key="6">
    <source>
        <dbReference type="EMBL" id="MCG2667773.1"/>
    </source>
</evidence>
<evidence type="ECO:0000256" key="1">
    <source>
        <dbReference type="ARBA" id="ARBA00008754"/>
    </source>
</evidence>
<proteinExistence type="inferred from homology"/>
<feature type="active site" description="Proton acceptor" evidence="3">
    <location>
        <position position="71"/>
    </location>
</feature>
<dbReference type="InterPro" id="IPR004785">
    <property type="entry name" value="RpiB"/>
</dbReference>
<sequence length="149" mass="15659">MADNDETTRLVAIACDHGGFALKEALKSALPDVTWLDLGTDSAASVDYPDFAHKLADAIKDGRAGRGILICGSGIGISIAANRHAHIRCALVHDVTGARLCRQHNDANVLALGGRTTGDVVAKECVEAFLGTAFEGGRHQKRIDKLGPC</sequence>
<evidence type="ECO:0000313" key="7">
    <source>
        <dbReference type="Proteomes" id="UP001139012"/>
    </source>
</evidence>
<dbReference type="Proteomes" id="UP001139054">
    <property type="component" value="Unassembled WGS sequence"/>
</dbReference>
<gene>
    <name evidence="5" type="primary">rpiB</name>
    <name evidence="6" type="ORF">L6637_12470</name>
    <name evidence="5" type="ORF">L6654_24120</name>
</gene>
<feature type="binding site" evidence="4">
    <location>
        <position position="105"/>
    </location>
    <ligand>
        <name>D-ribulose 5-phosphate</name>
        <dbReference type="ChEBI" id="CHEBI:58121"/>
    </ligand>
</feature>
<evidence type="ECO:0000313" key="8">
    <source>
        <dbReference type="Proteomes" id="UP001139054"/>
    </source>
</evidence>
<organism evidence="5 8">
    <name type="scientific">Bradyrhizobium zhengyangense</name>
    <dbReference type="NCBI Taxonomy" id="2911009"/>
    <lineage>
        <taxon>Bacteria</taxon>
        <taxon>Pseudomonadati</taxon>
        <taxon>Pseudomonadota</taxon>
        <taxon>Alphaproteobacteria</taxon>
        <taxon>Hyphomicrobiales</taxon>
        <taxon>Nitrobacteraceae</taxon>
        <taxon>Bradyrhizobium</taxon>
    </lineage>
</organism>
<dbReference type="PIRSF" id="PIRSF005384">
    <property type="entry name" value="RpiB_LacA_B"/>
    <property type="match status" value="1"/>
</dbReference>
<dbReference type="RefSeq" id="WP_237864152.1">
    <property type="nucleotide sequence ID" value="NZ_JAKLTY010000016.1"/>
</dbReference>
<dbReference type="NCBIfam" id="NF004051">
    <property type="entry name" value="PRK05571.1"/>
    <property type="match status" value="1"/>
</dbReference>
<reference evidence="5" key="1">
    <citation type="submission" date="2022-01" db="EMBL/GenBank/DDBJ databases">
        <title>Genome sequnece data of strain Bradyrhizobium sp. nov.</title>
        <authorList>
            <person name="Zhang J."/>
        </authorList>
    </citation>
    <scope>NUCLEOTIDE SEQUENCE</scope>
    <source>
        <strain evidence="6">WYCCWR 12774</strain>
        <strain evidence="5">WYCCWR 13023</strain>
    </source>
</reference>
<dbReference type="SUPFAM" id="SSF89623">
    <property type="entry name" value="Ribose/Galactose isomerase RpiB/AlsB"/>
    <property type="match status" value="1"/>
</dbReference>
<feature type="active site" description="Proton donor" evidence="3">
    <location>
        <position position="104"/>
    </location>
</feature>
<protein>
    <submittedName>
        <fullName evidence="5">Ribose 5-phosphate isomerase B</fullName>
        <ecNumber evidence="5">5.3.1.6</ecNumber>
    </submittedName>
</protein>
<dbReference type="PANTHER" id="PTHR30345">
    <property type="entry name" value="RIBOSE-5-PHOSPHATE ISOMERASE B"/>
    <property type="match status" value="1"/>
</dbReference>
<feature type="binding site" evidence="4">
    <location>
        <position position="142"/>
    </location>
    <ligand>
        <name>D-ribulose 5-phosphate</name>
        <dbReference type="ChEBI" id="CHEBI:58121"/>
    </ligand>
</feature>
<dbReference type="PANTHER" id="PTHR30345:SF0">
    <property type="entry name" value="DNA DAMAGE-REPAIR_TOLERATION PROTEIN DRT102"/>
    <property type="match status" value="1"/>
</dbReference>
<dbReference type="Gene3D" id="3.40.1400.10">
    <property type="entry name" value="Sugar-phosphate isomerase, RpiB/LacA/LacB"/>
    <property type="match status" value="1"/>
</dbReference>
<feature type="binding site" evidence="4">
    <location>
        <begin position="72"/>
        <end position="76"/>
    </location>
    <ligand>
        <name>D-ribulose 5-phosphate</name>
        <dbReference type="ChEBI" id="CHEBI:58121"/>
    </ligand>
</feature>
<keyword evidence="2 5" id="KW-0413">Isomerase</keyword>
<dbReference type="EC" id="5.3.1.6" evidence="5"/>
<feature type="binding site" evidence="4">
    <location>
        <position position="115"/>
    </location>
    <ligand>
        <name>D-ribulose 5-phosphate</name>
        <dbReference type="ChEBI" id="CHEBI:58121"/>
    </ligand>
</feature>
<dbReference type="GO" id="GO:0004751">
    <property type="term" value="F:ribose-5-phosphate isomerase activity"/>
    <property type="evidence" value="ECO:0007669"/>
    <property type="project" value="UniProtKB-EC"/>
</dbReference>
<accession>A0A9X1U921</accession>
<dbReference type="EMBL" id="JAKLUA010000003">
    <property type="protein sequence ID" value="MCG2667773.1"/>
    <property type="molecule type" value="Genomic_DNA"/>
</dbReference>
<dbReference type="NCBIfam" id="TIGR00689">
    <property type="entry name" value="rpiB_lacA_lacB"/>
    <property type="match status" value="1"/>
</dbReference>
<dbReference type="Proteomes" id="UP001139012">
    <property type="component" value="Unassembled WGS sequence"/>
</dbReference>
<evidence type="ECO:0000313" key="5">
    <source>
        <dbReference type="EMBL" id="MCG2629715.1"/>
    </source>
</evidence>
<comment type="similarity">
    <text evidence="1">Belongs to the LacAB/RpiB family.</text>
</comment>
<dbReference type="AlphaFoldDB" id="A0A9X1U921"/>
<dbReference type="GO" id="GO:0005975">
    <property type="term" value="P:carbohydrate metabolic process"/>
    <property type="evidence" value="ECO:0007669"/>
    <property type="project" value="InterPro"/>
</dbReference>
<evidence type="ECO:0000256" key="2">
    <source>
        <dbReference type="ARBA" id="ARBA00023235"/>
    </source>
</evidence>
<dbReference type="EMBL" id="JAKLTY010000016">
    <property type="protein sequence ID" value="MCG2629715.1"/>
    <property type="molecule type" value="Genomic_DNA"/>
</dbReference>
<dbReference type="NCBIfam" id="TIGR01120">
    <property type="entry name" value="rpiB"/>
    <property type="match status" value="1"/>
</dbReference>
<feature type="binding site" evidence="4">
    <location>
        <position position="138"/>
    </location>
    <ligand>
        <name>D-ribulose 5-phosphate</name>
        <dbReference type="ChEBI" id="CHEBI:58121"/>
    </ligand>
</feature>
<feature type="binding site" evidence="4">
    <location>
        <begin position="16"/>
        <end position="17"/>
    </location>
    <ligand>
        <name>D-ribulose 5-phosphate</name>
        <dbReference type="ChEBI" id="CHEBI:58121"/>
    </ligand>
</feature>